<dbReference type="InterPro" id="IPR000814">
    <property type="entry name" value="TBP"/>
</dbReference>
<name>A0A6C0CQB1_9ZZZZ</name>
<dbReference type="GO" id="GO:0003677">
    <property type="term" value="F:DNA binding"/>
    <property type="evidence" value="ECO:0007669"/>
    <property type="project" value="UniProtKB-KW"/>
</dbReference>
<feature type="compositionally biased region" description="Basic residues" evidence="4">
    <location>
        <begin position="580"/>
        <end position="589"/>
    </location>
</feature>
<evidence type="ECO:0000313" key="5">
    <source>
        <dbReference type="EMBL" id="QHT05645.1"/>
    </source>
</evidence>
<evidence type="ECO:0000256" key="1">
    <source>
        <dbReference type="ARBA" id="ARBA00005560"/>
    </source>
</evidence>
<dbReference type="Gene3D" id="3.30.310.10">
    <property type="entry name" value="TATA-Binding Protein"/>
    <property type="match status" value="2"/>
</dbReference>
<keyword evidence="2" id="KW-0238">DNA-binding</keyword>
<sequence>MGLFNEFENTNTNNNNRSIENKINQKEYLNNNEKNLLKANHKLGRNALKRANLMVEEKLRTRNLSKLDTTPLQLGFFNSLINGDFNSRTKRIDLVHIFNKSPHARRRVLDANFDIEISSIKLYYGRMKVGAEHALTGKFGNLKNNVNYTYAQISGRIFSDGTEPRGITFKIYNTGKIHFSGGILNNDISQPAKIRKHIVDNYTKKEQFLYNPIKYNNTVGTFKVNGAINLSKVSYALRKSGKTEYEPELRAALKMKYLGYSFQLFTSGNIQILGINSLSDMNMAYNAGVALSQELYIMGFVSPRTTALKLPAVKKRSKEAVTTDKSLSNIGYNIRNTVKEPKKTSKKFSNDHRIKVGKKVCSSYPKQELVAVAKKIGVVDIKSTTTREQICQKIRDRVFGNFKVKNKPCLAYTKAQLVPIAVAKGISVSDNDTVDVICRKLNITPPKAPTKKNIKQKKKQNNKVVKNKQTLEKRRLTNKAIKEDLIKLYGKRWMTKYKNVMPSINNDVGEIKKLINSLSLKKNKSGIPLKMQVNELKKNTVQTWKMNRMRKLDNKLNALNNNFAKNLEKGMNVASPKNKNNNKNKKTRFPKGTVVEQL</sequence>
<dbReference type="AlphaFoldDB" id="A0A6C0CQB1"/>
<accession>A0A6C0CQB1</accession>
<evidence type="ECO:0000256" key="3">
    <source>
        <dbReference type="ARBA" id="ARBA00023163"/>
    </source>
</evidence>
<evidence type="ECO:0000256" key="2">
    <source>
        <dbReference type="ARBA" id="ARBA00023125"/>
    </source>
</evidence>
<proteinExistence type="inferred from homology"/>
<organism evidence="5">
    <name type="scientific">viral metagenome</name>
    <dbReference type="NCBI Taxonomy" id="1070528"/>
    <lineage>
        <taxon>unclassified sequences</taxon>
        <taxon>metagenomes</taxon>
        <taxon>organismal metagenomes</taxon>
    </lineage>
</organism>
<dbReference type="InterPro" id="IPR012295">
    <property type="entry name" value="TBP_dom_sf"/>
</dbReference>
<reference evidence="5" key="1">
    <citation type="journal article" date="2020" name="Nature">
        <title>Giant virus diversity and host interactions through global metagenomics.</title>
        <authorList>
            <person name="Schulz F."/>
            <person name="Roux S."/>
            <person name="Paez-Espino D."/>
            <person name="Jungbluth S."/>
            <person name="Walsh D.A."/>
            <person name="Denef V.J."/>
            <person name="McMahon K.D."/>
            <person name="Konstantinidis K.T."/>
            <person name="Eloe-Fadrosh E.A."/>
            <person name="Kyrpides N.C."/>
            <person name="Woyke T."/>
        </authorList>
    </citation>
    <scope>NUCLEOTIDE SEQUENCE</scope>
    <source>
        <strain evidence="5">GVMAG-M-3300021389-45</strain>
    </source>
</reference>
<dbReference type="EMBL" id="MN739457">
    <property type="protein sequence ID" value="QHT05645.1"/>
    <property type="molecule type" value="Genomic_DNA"/>
</dbReference>
<protein>
    <submittedName>
        <fullName evidence="5">Uncharacterized protein</fullName>
    </submittedName>
</protein>
<feature type="region of interest" description="Disordered" evidence="4">
    <location>
        <begin position="572"/>
        <end position="598"/>
    </location>
</feature>
<comment type="similarity">
    <text evidence="1">Belongs to the TBP family.</text>
</comment>
<evidence type="ECO:0000256" key="4">
    <source>
        <dbReference type="SAM" id="MobiDB-lite"/>
    </source>
</evidence>
<dbReference type="Pfam" id="PF00352">
    <property type="entry name" value="TBP"/>
    <property type="match status" value="1"/>
</dbReference>
<keyword evidence="3" id="KW-0804">Transcription</keyword>
<dbReference type="GO" id="GO:0006352">
    <property type="term" value="P:DNA-templated transcription initiation"/>
    <property type="evidence" value="ECO:0007669"/>
    <property type="project" value="InterPro"/>
</dbReference>
<dbReference type="SUPFAM" id="SSF55945">
    <property type="entry name" value="TATA-box binding protein-like"/>
    <property type="match status" value="1"/>
</dbReference>